<keyword evidence="1" id="KW-0812">Transmembrane</keyword>
<reference evidence="2" key="1">
    <citation type="submission" date="2021-03" db="EMBL/GenBank/DDBJ databases">
        <title>Complete Genome of Pseudoalteromonas xiamenensis STKMTI.2, a new potential marine bacterium producing anti-Vibrio compounds.</title>
        <authorList>
            <person name="Handayani D.P."/>
            <person name="Isnansetyo A."/>
            <person name="Istiqomah I."/>
            <person name="Jumina J."/>
        </authorList>
    </citation>
    <scope>NUCLEOTIDE SEQUENCE</scope>
    <source>
        <strain evidence="2">STKMTI.2</strain>
    </source>
</reference>
<keyword evidence="1" id="KW-0472">Membrane</keyword>
<evidence type="ECO:0000313" key="2">
    <source>
        <dbReference type="EMBL" id="QTH70691.1"/>
    </source>
</evidence>
<dbReference type="EMBL" id="CP072133">
    <property type="protein sequence ID" value="QTH70691.1"/>
    <property type="molecule type" value="Genomic_DNA"/>
</dbReference>
<sequence>MNRIQPVPRVLRMKKGLLVSTFLVILLGALFAILINLVERAQLGFAEQRVGFVKMLDSAEVRHPGILIALYTGLVADYCYLSANKDSLLFKYTLKTQIEKTLATITLLNDTVLREQATSLALNCPYTQSGAVTK</sequence>
<feature type="transmembrane region" description="Helical" evidence="1">
    <location>
        <begin position="64"/>
        <end position="81"/>
    </location>
</feature>
<accession>A0A975HK62</accession>
<dbReference type="KEGG" id="pxi:J5O05_12235"/>
<name>A0A975HK62_9GAMM</name>
<evidence type="ECO:0000313" key="3">
    <source>
        <dbReference type="Proteomes" id="UP000664904"/>
    </source>
</evidence>
<dbReference type="AlphaFoldDB" id="A0A975HK62"/>
<evidence type="ECO:0000256" key="1">
    <source>
        <dbReference type="SAM" id="Phobius"/>
    </source>
</evidence>
<proteinExistence type="predicted"/>
<protein>
    <submittedName>
        <fullName evidence="2">Uncharacterized protein</fullName>
    </submittedName>
</protein>
<organism evidence="2 3">
    <name type="scientific">Pseudoalteromonas xiamenensis</name>
    <dbReference type="NCBI Taxonomy" id="882626"/>
    <lineage>
        <taxon>Bacteria</taxon>
        <taxon>Pseudomonadati</taxon>
        <taxon>Pseudomonadota</taxon>
        <taxon>Gammaproteobacteria</taxon>
        <taxon>Alteromonadales</taxon>
        <taxon>Pseudoalteromonadaceae</taxon>
        <taxon>Pseudoalteromonas</taxon>
    </lineage>
</organism>
<keyword evidence="1" id="KW-1133">Transmembrane helix</keyword>
<dbReference type="Proteomes" id="UP000664904">
    <property type="component" value="Chromosome"/>
</dbReference>
<dbReference type="RefSeq" id="WP_208842275.1">
    <property type="nucleotide sequence ID" value="NZ_CP072133.1"/>
</dbReference>
<keyword evidence="3" id="KW-1185">Reference proteome</keyword>
<gene>
    <name evidence="2" type="ORF">J5O05_12235</name>
</gene>